<evidence type="ECO:0000313" key="2">
    <source>
        <dbReference type="Proteomes" id="UP000007952"/>
    </source>
</evidence>
<name>F6FI49_MYCHI</name>
<dbReference type="Proteomes" id="UP000007952">
    <property type="component" value="Chromosome"/>
</dbReference>
<sequence length="212" mass="23433">MSKILLSGSVLTVGTGLGLGVSAISEARDSQIILTKAKETPALPEVTESNEVVVSEPVEEIKIKCDIYSVQSSDATKGKAKLEGESFLEQEITDSTLKQQIKEVCSSSHKVYVAKVGGEWVYRSEDQSKQWTDASIQEEEKCLLYAVQSSANRTFKLVNYDFVTKEVRDVVEKQEIDHGCKQTKKVYIANLGSRQGWGYRSADQSGNWNVVS</sequence>
<dbReference type="KEGG" id="mhf:MHF_0625"/>
<dbReference type="EMBL" id="CP002808">
    <property type="protein sequence ID" value="AEG72897.1"/>
    <property type="molecule type" value="Genomic_DNA"/>
</dbReference>
<dbReference type="HOGENOM" id="CLU_1298630_0_0_14"/>
<gene>
    <name evidence="1" type="ordered locus">MHF_0625</name>
</gene>
<dbReference type="STRING" id="859194.MHF_0625"/>
<reference key="2">
    <citation type="submission" date="2011-05" db="EMBL/GenBank/DDBJ databases">
        <title>The Genome of Mycoplasma haemofelis Strain Ohio2, a pathogenic hemoplasma of the cat.</title>
        <authorList>
            <person name="Santos A.P."/>
            <person name="Guimaraes A.M.S."/>
            <person name="SanMiguel P.J."/>
            <person name="Martin S.W."/>
            <person name="Messick J.B."/>
        </authorList>
    </citation>
    <scope>NUCLEOTIDE SEQUENCE</scope>
    <source>
        <strain>Ohio2</strain>
    </source>
</reference>
<dbReference type="AlphaFoldDB" id="F6FI49"/>
<organism evidence="1 2">
    <name type="scientific">Mycoplasma haemofelis (strain Ohio2)</name>
    <dbReference type="NCBI Taxonomy" id="859194"/>
    <lineage>
        <taxon>Bacteria</taxon>
        <taxon>Bacillati</taxon>
        <taxon>Mycoplasmatota</taxon>
        <taxon>Mollicutes</taxon>
        <taxon>Mycoplasmataceae</taxon>
        <taxon>Mycoplasma</taxon>
    </lineage>
</organism>
<evidence type="ECO:0000313" key="1">
    <source>
        <dbReference type="EMBL" id="AEG72897.1"/>
    </source>
</evidence>
<protein>
    <submittedName>
        <fullName evidence="1">Uncharacterized protein</fullName>
    </submittedName>
</protein>
<accession>F6FI49</accession>
<reference evidence="1 2" key="1">
    <citation type="journal article" date="2011" name="J. Bacteriol.">
        <title>Complete genome sequences of two hemotropic Mycoplasmas, Mycoplasma haemofelis strain Ohio2 and Mycoplasma suis strain Illinois.</title>
        <authorList>
            <person name="Messick J.B."/>
            <person name="Santos A.P."/>
            <person name="Guimaraes A.M."/>
        </authorList>
    </citation>
    <scope>NUCLEOTIDE SEQUENCE [LARGE SCALE GENOMIC DNA]</scope>
    <source>
        <strain evidence="1 2">Ohio2</strain>
    </source>
</reference>
<dbReference type="BioCyc" id="MHAE859194:G1GR7-617-MONOMER"/>
<proteinExistence type="predicted"/>